<dbReference type="Proteomes" id="UP001391051">
    <property type="component" value="Unassembled WGS sequence"/>
</dbReference>
<evidence type="ECO:0000313" key="1">
    <source>
        <dbReference type="EMBL" id="KAK7967639.1"/>
    </source>
</evidence>
<evidence type="ECO:0000313" key="2">
    <source>
        <dbReference type="Proteomes" id="UP001391051"/>
    </source>
</evidence>
<organism evidence="1 2">
    <name type="scientific">Apiospora aurea</name>
    <dbReference type="NCBI Taxonomy" id="335848"/>
    <lineage>
        <taxon>Eukaryota</taxon>
        <taxon>Fungi</taxon>
        <taxon>Dikarya</taxon>
        <taxon>Ascomycota</taxon>
        <taxon>Pezizomycotina</taxon>
        <taxon>Sordariomycetes</taxon>
        <taxon>Xylariomycetidae</taxon>
        <taxon>Amphisphaeriales</taxon>
        <taxon>Apiosporaceae</taxon>
        <taxon>Apiospora</taxon>
    </lineage>
</organism>
<comment type="caution">
    <text evidence="1">The sequence shown here is derived from an EMBL/GenBank/DDBJ whole genome shotgun (WGS) entry which is preliminary data.</text>
</comment>
<accession>A0ABR1QYD9</accession>
<dbReference type="GeneID" id="92071200"/>
<keyword evidence="2" id="KW-1185">Reference proteome</keyword>
<dbReference type="EMBL" id="JAQQWE010000001">
    <property type="protein sequence ID" value="KAK7967639.1"/>
    <property type="molecule type" value="Genomic_DNA"/>
</dbReference>
<protein>
    <submittedName>
        <fullName evidence="1">Uncharacterized protein</fullName>
    </submittedName>
</protein>
<sequence length="159" mass="18590">MQRLQKRIGSHIILRVSEDWSLTGLITEKLYWAMLKEDCQRTKGLRQRQQRDRRNYQQSLDVFAQEPNLVAVQLRHLETQVRAMRSAPGGTEDASRKREEEWLWLVRHVDGILRHLEAASAYANQIYTCSGKQERALLVSKLKRLIENHAGTIYGHITQ</sequence>
<dbReference type="RefSeq" id="XP_066707031.1">
    <property type="nucleotide sequence ID" value="XM_066838138.1"/>
</dbReference>
<gene>
    <name evidence="1" type="ORF">PG986_001916</name>
</gene>
<proteinExistence type="predicted"/>
<reference evidence="1 2" key="1">
    <citation type="submission" date="2023-01" db="EMBL/GenBank/DDBJ databases">
        <title>Analysis of 21 Apiospora genomes using comparative genomics revels a genus with tremendous synthesis potential of carbohydrate active enzymes and secondary metabolites.</title>
        <authorList>
            <person name="Sorensen T."/>
        </authorList>
    </citation>
    <scope>NUCLEOTIDE SEQUENCE [LARGE SCALE GENOMIC DNA]</scope>
    <source>
        <strain evidence="1 2">CBS 24483</strain>
    </source>
</reference>
<name>A0ABR1QYD9_9PEZI</name>